<dbReference type="OrthoDB" id="9904669at2"/>
<name>A0A4R2GNW0_9BACT</name>
<dbReference type="RefSeq" id="WP_132431919.1">
    <property type="nucleotide sequence ID" value="NZ_SLWK01000001.1"/>
</dbReference>
<evidence type="ECO:0000256" key="1">
    <source>
        <dbReference type="SAM" id="SignalP"/>
    </source>
</evidence>
<dbReference type="EMBL" id="SLWK01000001">
    <property type="protein sequence ID" value="TCO10983.1"/>
    <property type="molecule type" value="Genomic_DNA"/>
</dbReference>
<keyword evidence="1" id="KW-0732">Signal</keyword>
<dbReference type="AlphaFoldDB" id="A0A4R2GNW0"/>
<feature type="signal peptide" evidence="1">
    <location>
        <begin position="1"/>
        <end position="29"/>
    </location>
</feature>
<accession>A0A4R2GNW0</accession>
<proteinExistence type="predicted"/>
<sequence length="173" mass="18554">MKTAKVIHTISMLKLWSLSLLFLIFSACSSDGDKDEDIYFIRFNADGTKVEFTNQLILTAGFGQSAEFHTATISGANDATTNVGLQIYHDSPITEGIYSGYGVTDGVVTGVIIHYSTPTGILYSSGGVDVNAQVEITGLSQSVVTGTFSGVLKADEQSDLIVTNGEFRVRRIN</sequence>
<dbReference type="Proteomes" id="UP000295221">
    <property type="component" value="Unassembled WGS sequence"/>
</dbReference>
<protein>
    <submittedName>
        <fullName evidence="2">Uncharacterized protein</fullName>
    </submittedName>
</protein>
<feature type="chain" id="PRO_5020641364" evidence="1">
    <location>
        <begin position="30"/>
        <end position="173"/>
    </location>
</feature>
<comment type="caution">
    <text evidence="2">The sequence shown here is derived from an EMBL/GenBank/DDBJ whole genome shotgun (WGS) entry which is preliminary data.</text>
</comment>
<evidence type="ECO:0000313" key="3">
    <source>
        <dbReference type="Proteomes" id="UP000295221"/>
    </source>
</evidence>
<evidence type="ECO:0000313" key="2">
    <source>
        <dbReference type="EMBL" id="TCO10983.1"/>
    </source>
</evidence>
<gene>
    <name evidence="2" type="ORF">EV194_101617</name>
</gene>
<keyword evidence="3" id="KW-1185">Reference proteome</keyword>
<dbReference type="PROSITE" id="PS51257">
    <property type="entry name" value="PROKAR_LIPOPROTEIN"/>
    <property type="match status" value="1"/>
</dbReference>
<organism evidence="2 3">
    <name type="scientific">Natronoflexus pectinivorans</name>
    <dbReference type="NCBI Taxonomy" id="682526"/>
    <lineage>
        <taxon>Bacteria</taxon>
        <taxon>Pseudomonadati</taxon>
        <taxon>Bacteroidota</taxon>
        <taxon>Bacteroidia</taxon>
        <taxon>Marinilabiliales</taxon>
        <taxon>Marinilabiliaceae</taxon>
        <taxon>Natronoflexus</taxon>
    </lineage>
</organism>
<reference evidence="2 3" key="1">
    <citation type="submission" date="2019-03" db="EMBL/GenBank/DDBJ databases">
        <title>Genomic Encyclopedia of Type Strains, Phase IV (KMG-IV): sequencing the most valuable type-strain genomes for metagenomic binning, comparative biology and taxonomic classification.</title>
        <authorList>
            <person name="Goeker M."/>
        </authorList>
    </citation>
    <scope>NUCLEOTIDE SEQUENCE [LARGE SCALE GENOMIC DNA]</scope>
    <source>
        <strain evidence="2 3">DSM 24179</strain>
    </source>
</reference>